<reference evidence="10 11" key="1">
    <citation type="journal article" date="2011" name="J. Bacteriol.">
        <title>Genome sequence of Halorhabdus tiamatea, the first archaeon isolated from a deep-sea anoxic brine lake.</title>
        <authorList>
            <person name="Antunes A."/>
            <person name="Alam I."/>
            <person name="Bajic V.B."/>
            <person name="Stingl U."/>
        </authorList>
    </citation>
    <scope>NUCLEOTIDE SEQUENCE [LARGE SCALE GENOMIC DNA]</scope>
    <source>
        <strain evidence="10 11">SARL4B</strain>
    </source>
</reference>
<feature type="binding site" evidence="5">
    <location>
        <begin position="369"/>
        <end position="371"/>
    </location>
    <ligand>
        <name>FAD</name>
        <dbReference type="ChEBI" id="CHEBI:57692"/>
    </ligand>
</feature>
<evidence type="ECO:0000259" key="8">
    <source>
        <dbReference type="PROSITE" id="PS51645"/>
    </source>
</evidence>
<evidence type="ECO:0000256" key="6">
    <source>
        <dbReference type="PIRSR" id="PIRSR602081-2"/>
    </source>
</evidence>
<reference evidence="10 11" key="2">
    <citation type="journal article" date="2013" name="PLoS ONE">
        <title>INDIGO - INtegrated Data Warehouse of MIcrobial GenOmes with Examples from the Red Sea Extremophiles.</title>
        <authorList>
            <person name="Alam I."/>
            <person name="Antunes A."/>
            <person name="Kamau A.A."/>
            <person name="Ba Alawi W."/>
            <person name="Kalkatawi M."/>
            <person name="Stingl U."/>
            <person name="Bajic V.B."/>
        </authorList>
    </citation>
    <scope>NUCLEOTIDE SEQUENCE [LARGE SCALE GENOMIC DNA]</scope>
    <source>
        <strain evidence="10 11">SARL4B</strain>
    </source>
</reference>
<dbReference type="Gene3D" id="3.40.50.620">
    <property type="entry name" value="HUPs"/>
    <property type="match status" value="1"/>
</dbReference>
<keyword evidence="12" id="KW-1185">Reference proteome</keyword>
<keyword evidence="3 5" id="KW-0274">FAD</keyword>
<accession>F7PIA9</accession>
<evidence type="ECO:0000256" key="5">
    <source>
        <dbReference type="PIRSR" id="PIRSR602081-1"/>
    </source>
</evidence>
<evidence type="ECO:0000256" key="7">
    <source>
        <dbReference type="RuleBase" id="RU004182"/>
    </source>
</evidence>
<dbReference type="Pfam" id="PF03441">
    <property type="entry name" value="FAD_binding_7"/>
    <property type="match status" value="1"/>
</dbReference>
<dbReference type="PROSITE" id="PS00394">
    <property type="entry name" value="DNA_PHOTOLYASES_1_1"/>
    <property type="match status" value="1"/>
</dbReference>
<evidence type="ECO:0000256" key="1">
    <source>
        <dbReference type="ARBA" id="ARBA00001932"/>
    </source>
</evidence>
<feature type="domain" description="Photolyase/cryptochrome alpha/beta" evidence="8">
    <location>
        <begin position="1"/>
        <end position="129"/>
    </location>
</feature>
<dbReference type="GO" id="GO:0003677">
    <property type="term" value="F:DNA binding"/>
    <property type="evidence" value="ECO:0007669"/>
    <property type="project" value="TreeGrafter"/>
</dbReference>
<dbReference type="Gene3D" id="1.10.579.10">
    <property type="entry name" value="DNA Cyclobutane Dipyrimidine Photolyase, subunit A, domain 3"/>
    <property type="match status" value="1"/>
</dbReference>
<dbReference type="Proteomes" id="UP000015381">
    <property type="component" value="Chromosome I"/>
</dbReference>
<dbReference type="SUPFAM" id="SSF48173">
    <property type="entry name" value="Cryptochrome/photolyase FAD-binding domain"/>
    <property type="match status" value="1"/>
</dbReference>
<evidence type="ECO:0000313" key="10">
    <source>
        <dbReference type="EMBL" id="ERJ05214.1"/>
    </source>
</evidence>
<dbReference type="RefSeq" id="WP_008525328.1">
    <property type="nucleotide sequence ID" value="NC_021921.1"/>
</dbReference>
<dbReference type="EC" id="6.1.1.16" evidence="10"/>
<dbReference type="PRINTS" id="PR00147">
    <property type="entry name" value="DNAPHOTLYASE"/>
</dbReference>
<dbReference type="EMBL" id="HF571520">
    <property type="protein sequence ID" value="CCQ34881.1"/>
    <property type="molecule type" value="Genomic_DNA"/>
</dbReference>
<evidence type="ECO:0000313" key="11">
    <source>
        <dbReference type="Proteomes" id="UP000003861"/>
    </source>
</evidence>
<feature type="site" description="Electron transfer via tryptophanyl radical" evidence="6">
    <location>
        <position position="356"/>
    </location>
</feature>
<dbReference type="InterPro" id="IPR036134">
    <property type="entry name" value="Crypto/Photolyase_FAD-like_sf"/>
</dbReference>
<organism evidence="10 11">
    <name type="scientific">Halorhabdus tiamatea SARL4B</name>
    <dbReference type="NCBI Taxonomy" id="1033806"/>
    <lineage>
        <taxon>Archaea</taxon>
        <taxon>Methanobacteriati</taxon>
        <taxon>Methanobacteriota</taxon>
        <taxon>Stenosarchaea group</taxon>
        <taxon>Halobacteria</taxon>
        <taxon>Halobacteriales</taxon>
        <taxon>Haloarculaceae</taxon>
        <taxon>Halorhabdus</taxon>
    </lineage>
</organism>
<feature type="site" description="Electron transfer via tryptophanyl radical" evidence="6">
    <location>
        <position position="379"/>
    </location>
</feature>
<comment type="similarity">
    <text evidence="7">Belongs to the DNA photolyase family.</text>
</comment>
<dbReference type="KEGG" id="hti:HTIA_2779"/>
<dbReference type="Proteomes" id="UP000003861">
    <property type="component" value="Unassembled WGS sequence"/>
</dbReference>
<dbReference type="InterPro" id="IPR036155">
    <property type="entry name" value="Crypto/Photolyase_N_sf"/>
</dbReference>
<gene>
    <name evidence="10" type="primary">phr</name>
    <name evidence="10" type="ORF">HLRTI_002792</name>
    <name evidence="9" type="ORF">HTIA_2779</name>
</gene>
<dbReference type="GeneID" id="23798675"/>
<feature type="binding site" evidence="5">
    <location>
        <position position="217"/>
    </location>
    <ligand>
        <name>FAD</name>
        <dbReference type="ChEBI" id="CHEBI:57692"/>
    </ligand>
</feature>
<sequence>MRIHWHRRDLRVADNRGLAGDNIEAGEGPVLPAFVFDPAVLAHAGPPRVAALLEAVSELRDAYRERGSDLVVARGDPQTVLPTLADEFGAERVTWNRDYTRLGRKRDAAVREALDDAGVERAAVHDAVLHEPGTIRTNDGDPYQVFTYFWKKWRDREKSPAVDAPAPAALADVEDDTPVPTLADLSVDEPAASLPTVTSTAARERLADFCAEDIYRYEDRRDYPADGCTSRLSQHLAYGTIGIREVYEATEEAYARSDSDAERESVREFQSQLAWREFYTQVLWFNPSVVTENFKTYENPIEWRSDPEGLQAWKDGETGYPIVDAGMRQLEAEAYMHNRVRMIVASFLTKDLLIDWRKGYDWFRKRLVDHDTANDNGGWQWAASTGTDAQPYFRIFNPMTQGDRYDPDAEYIREYVPELDGVPADAIHSWHELDPGTREMHAPDYPAPIVDHAERREAALAMFEAARGED</sequence>
<evidence type="ECO:0000313" key="12">
    <source>
        <dbReference type="Proteomes" id="UP000015381"/>
    </source>
</evidence>
<dbReference type="PROSITE" id="PS51645">
    <property type="entry name" value="PHR_CRY_ALPHA_BETA"/>
    <property type="match status" value="1"/>
</dbReference>
<dbReference type="GO" id="GO:0003904">
    <property type="term" value="F:deoxyribodipyrimidine photo-lyase activity"/>
    <property type="evidence" value="ECO:0007669"/>
    <property type="project" value="UniProtKB-EC"/>
</dbReference>
<evidence type="ECO:0000256" key="4">
    <source>
        <dbReference type="ARBA" id="ARBA00022991"/>
    </source>
</evidence>
<keyword evidence="2 5" id="KW-0285">Flavoprotein</keyword>
<feature type="binding site" evidence="5">
    <location>
        <position position="269"/>
    </location>
    <ligand>
        <name>FAD</name>
        <dbReference type="ChEBI" id="CHEBI:57692"/>
    </ligand>
</feature>
<dbReference type="GO" id="GO:0071949">
    <property type="term" value="F:FAD binding"/>
    <property type="evidence" value="ECO:0007669"/>
    <property type="project" value="TreeGrafter"/>
</dbReference>
<keyword evidence="4 7" id="KW-0157">Chromophore</keyword>
<dbReference type="FunFam" id="1.10.579.10:FF:000003">
    <property type="entry name" value="Deoxyribodipyrimidine photo-lyase"/>
    <property type="match status" value="1"/>
</dbReference>
<dbReference type="HOGENOM" id="CLU_010348_2_0_2"/>
<dbReference type="eggNOG" id="arCOG02840">
    <property type="taxonomic scope" value="Archaea"/>
</dbReference>
<reference evidence="9 12" key="3">
    <citation type="journal article" date="2014" name="Environ. Microbiol.">
        <title>Halorhabdus tiamatea: proteogenomics and glycosidase activity measurements identify the first cultivated euryarchaeon from a deep-sea anoxic brine lake as potential polysaccharide degrader.</title>
        <authorList>
            <person name="Werner J."/>
            <person name="Ferrer M."/>
            <person name="Michel G."/>
            <person name="Mann A.J."/>
            <person name="Huang S."/>
            <person name="Juarez S."/>
            <person name="Ciordia S."/>
            <person name="Albar J.P."/>
            <person name="Alcaide M."/>
            <person name="La Cono V."/>
            <person name="Yakimov M.M."/>
            <person name="Antunes A."/>
            <person name="Taborda M."/>
            <person name="Da Costa M.S."/>
            <person name="Amann R.I."/>
            <person name="Gloeckner F.O."/>
            <person name="Golyshina O.V."/>
            <person name="Golyshin P.N."/>
            <person name="Teeling H."/>
        </authorList>
    </citation>
    <scope>NUCLEOTIDE SEQUENCE [LARGE SCALE GENOMIC DNA]</scope>
    <source>
        <strain evidence="12">SARL4B</strain>
        <strain evidence="9">Type strain: SARL4B</strain>
    </source>
</reference>
<dbReference type="GO" id="GO:0004817">
    <property type="term" value="F:cysteine-tRNA ligase activity"/>
    <property type="evidence" value="ECO:0007669"/>
    <property type="project" value="UniProtKB-EC"/>
</dbReference>
<dbReference type="InterPro" id="IPR018394">
    <property type="entry name" value="DNA_photolyase_1_CS_C"/>
</dbReference>
<dbReference type="PROSITE" id="PS00691">
    <property type="entry name" value="DNA_PHOTOLYASES_1_2"/>
    <property type="match status" value="1"/>
</dbReference>
<dbReference type="PATRIC" id="fig|1033806.12.peg.2764"/>
<dbReference type="STRING" id="1033806.HTIA_2779"/>
<protein>
    <submittedName>
        <fullName evidence="10">Deoxyribodipyrimidine photo-lyase protein</fullName>
        <ecNumber evidence="10">6.1.1.16</ecNumber>
    </submittedName>
    <submittedName>
        <fullName evidence="9">Deoxyribodipyrimidine photolyase</fullName>
        <ecNumber evidence="9">4.1.99.3</ecNumber>
    </submittedName>
</protein>
<evidence type="ECO:0000256" key="3">
    <source>
        <dbReference type="ARBA" id="ARBA00022827"/>
    </source>
</evidence>
<dbReference type="OrthoDB" id="11721at2157"/>
<proteinExistence type="inferred from homology"/>
<dbReference type="InterPro" id="IPR002081">
    <property type="entry name" value="Cryptochrome/DNA_photolyase_1"/>
</dbReference>
<dbReference type="EC" id="4.1.99.3" evidence="9"/>
<dbReference type="AlphaFoldDB" id="F7PIA9"/>
<comment type="cofactor">
    <cofactor evidence="5">
        <name>FAD</name>
        <dbReference type="ChEBI" id="CHEBI:57692"/>
    </cofactor>
    <text evidence="5">Binds 1 FAD per subunit.</text>
</comment>
<dbReference type="InterPro" id="IPR006050">
    <property type="entry name" value="DNA_photolyase_N"/>
</dbReference>
<evidence type="ECO:0000313" key="9">
    <source>
        <dbReference type="EMBL" id="CCQ34881.1"/>
    </source>
</evidence>
<comment type="cofactor">
    <cofactor evidence="1">
        <name>(6R)-5,10-methylene-5,6,7,8-tetrahydrofolate</name>
        <dbReference type="ChEBI" id="CHEBI:15636"/>
    </cofactor>
</comment>
<evidence type="ECO:0000256" key="2">
    <source>
        <dbReference type="ARBA" id="ARBA00022630"/>
    </source>
</evidence>
<keyword evidence="10" id="KW-0456">Lyase</keyword>
<feature type="binding site" evidence="5">
    <location>
        <begin position="229"/>
        <end position="233"/>
    </location>
    <ligand>
        <name>FAD</name>
        <dbReference type="ChEBI" id="CHEBI:57692"/>
    </ligand>
</feature>
<dbReference type="EMBL" id="AFNT02000040">
    <property type="protein sequence ID" value="ERJ05214.1"/>
    <property type="molecule type" value="Genomic_DNA"/>
</dbReference>
<keyword evidence="10" id="KW-0436">Ligase</keyword>
<dbReference type="GO" id="GO:0006139">
    <property type="term" value="P:nucleobase-containing compound metabolic process"/>
    <property type="evidence" value="ECO:0007669"/>
    <property type="project" value="UniProtKB-ARBA"/>
</dbReference>
<dbReference type="Gene3D" id="1.25.40.80">
    <property type="match status" value="1"/>
</dbReference>
<feature type="binding site" evidence="5">
    <location>
        <begin position="272"/>
        <end position="279"/>
    </location>
    <ligand>
        <name>FAD</name>
        <dbReference type="ChEBI" id="CHEBI:57692"/>
    </ligand>
</feature>
<dbReference type="InterPro" id="IPR014729">
    <property type="entry name" value="Rossmann-like_a/b/a_fold"/>
</dbReference>
<dbReference type="Pfam" id="PF00875">
    <property type="entry name" value="DNA_photolyase"/>
    <property type="match status" value="1"/>
</dbReference>
<dbReference type="InterPro" id="IPR005101">
    <property type="entry name" value="Cryptochr/Photolyase_FAD-bd"/>
</dbReference>
<dbReference type="PANTHER" id="PTHR11455">
    <property type="entry name" value="CRYPTOCHROME"/>
    <property type="match status" value="1"/>
</dbReference>
<dbReference type="SUPFAM" id="SSF52425">
    <property type="entry name" value="Cryptochrome/photolyase, N-terminal domain"/>
    <property type="match status" value="1"/>
</dbReference>
<dbReference type="PANTHER" id="PTHR11455:SF9">
    <property type="entry name" value="CRYPTOCHROME CIRCADIAN CLOCK 5 ISOFORM X1"/>
    <property type="match status" value="1"/>
</dbReference>
<feature type="site" description="Electron transfer via tryptophanyl radical" evidence="6">
    <location>
        <position position="303"/>
    </location>
</feature>
<name>F7PIA9_9EURY</name>
<dbReference type="GO" id="GO:0006950">
    <property type="term" value="P:response to stress"/>
    <property type="evidence" value="ECO:0007669"/>
    <property type="project" value="UniProtKB-ARBA"/>
</dbReference>